<proteinExistence type="predicted"/>
<protein>
    <recommendedName>
        <fullName evidence="1">HEPN AbiU2-like domain-containing protein</fullName>
    </recommendedName>
</protein>
<dbReference type="AlphaFoldDB" id="A0A5E4XMT7"/>
<organism evidence="2 3">
    <name type="scientific">Pandoraea communis</name>
    <dbReference type="NCBI Taxonomy" id="2508297"/>
    <lineage>
        <taxon>Bacteria</taxon>
        <taxon>Pseudomonadati</taxon>
        <taxon>Pseudomonadota</taxon>
        <taxon>Betaproteobacteria</taxon>
        <taxon>Burkholderiales</taxon>
        <taxon>Burkholderiaceae</taxon>
        <taxon>Pandoraea</taxon>
    </lineage>
</organism>
<dbReference type="Proteomes" id="UP000337189">
    <property type="component" value="Unassembled WGS sequence"/>
</dbReference>
<accession>A0A5E4XMT7</accession>
<dbReference type="EMBL" id="CABPSJ010000006">
    <property type="protein sequence ID" value="VVE37687.1"/>
    <property type="molecule type" value="Genomic_DNA"/>
</dbReference>
<dbReference type="Pfam" id="PF18734">
    <property type="entry name" value="HEPN_AbiU2"/>
    <property type="match status" value="1"/>
</dbReference>
<sequence>MGTSCATHTFQIVRMALRRELLLAVSRVWDANKQAVRLTAISEILRDERCFDALVRERAERVRVGPDPEGLMRDALSPKRDKVLALTRKYMQNGECASVLADLRSIRHERLAHRQVEPARVEHKQATDEQVEELYQDTLAIVTHLPRWCWPPPSILPTKPPRCTEITLVSSGRRLGERGQRGTRTTGRPGECHMPICSVVMSCTTDGFACVIASMSTW</sequence>
<dbReference type="RefSeq" id="WP_370855846.1">
    <property type="nucleotide sequence ID" value="NZ_CABPSJ010000006.1"/>
</dbReference>
<dbReference type="InterPro" id="IPR040704">
    <property type="entry name" value="HEPN_AbiU2"/>
</dbReference>
<name>A0A5E4XMT7_9BURK</name>
<evidence type="ECO:0000259" key="1">
    <source>
        <dbReference type="Pfam" id="PF18734"/>
    </source>
</evidence>
<evidence type="ECO:0000313" key="2">
    <source>
        <dbReference type="EMBL" id="VVE37687.1"/>
    </source>
</evidence>
<gene>
    <name evidence="2" type="ORF">PCO31110_04024</name>
</gene>
<reference evidence="2 3" key="1">
    <citation type="submission" date="2019-08" db="EMBL/GenBank/DDBJ databases">
        <authorList>
            <person name="Peeters C."/>
        </authorList>
    </citation>
    <scope>NUCLEOTIDE SEQUENCE [LARGE SCALE GENOMIC DNA]</scope>
    <source>
        <strain evidence="2 3">LMG 31110</strain>
    </source>
</reference>
<feature type="domain" description="HEPN AbiU2-like" evidence="1">
    <location>
        <begin position="5"/>
        <end position="145"/>
    </location>
</feature>
<evidence type="ECO:0000313" key="3">
    <source>
        <dbReference type="Proteomes" id="UP000337189"/>
    </source>
</evidence>